<evidence type="ECO:0000256" key="1">
    <source>
        <dbReference type="ARBA" id="ARBA00001946"/>
    </source>
</evidence>
<dbReference type="Gene3D" id="3.30.70.270">
    <property type="match status" value="1"/>
</dbReference>
<evidence type="ECO:0000256" key="4">
    <source>
        <dbReference type="ARBA" id="ARBA00022692"/>
    </source>
</evidence>
<dbReference type="PANTHER" id="PTHR45138:SF9">
    <property type="entry name" value="DIGUANYLATE CYCLASE DGCM-RELATED"/>
    <property type="match status" value="1"/>
</dbReference>
<keyword evidence="5 8" id="KW-1133">Transmembrane helix</keyword>
<dbReference type="InterPro" id="IPR050469">
    <property type="entry name" value="Diguanylate_Cyclase"/>
</dbReference>
<dbReference type="Pfam" id="PF03924">
    <property type="entry name" value="CHASE"/>
    <property type="match status" value="1"/>
</dbReference>
<evidence type="ECO:0000256" key="3">
    <source>
        <dbReference type="ARBA" id="ARBA00012528"/>
    </source>
</evidence>
<feature type="domain" description="GGDEF" evidence="10">
    <location>
        <begin position="383"/>
        <end position="514"/>
    </location>
</feature>
<evidence type="ECO:0000259" key="9">
    <source>
        <dbReference type="PROSITE" id="PS50839"/>
    </source>
</evidence>
<comment type="catalytic activity">
    <reaction evidence="7">
        <text>2 GTP = 3',3'-c-di-GMP + 2 diphosphate</text>
        <dbReference type="Rhea" id="RHEA:24898"/>
        <dbReference type="ChEBI" id="CHEBI:33019"/>
        <dbReference type="ChEBI" id="CHEBI:37565"/>
        <dbReference type="ChEBI" id="CHEBI:58805"/>
        <dbReference type="EC" id="2.7.7.65"/>
    </reaction>
</comment>
<reference evidence="11 12" key="1">
    <citation type="journal article" date="2013" name="ISME J.">
        <title>Comparative genomics of pathogenic lineages of Vibrio nigripulchritudo identifies virulence-associated traits.</title>
        <authorList>
            <person name="Goudenege D."/>
            <person name="Labreuche Y."/>
            <person name="Krin E."/>
            <person name="Ansquer D."/>
            <person name="Mangenot S."/>
            <person name="Calteau A."/>
            <person name="Medigue C."/>
            <person name="Mazel D."/>
            <person name="Polz M.F."/>
            <person name="Le Roux F."/>
        </authorList>
    </citation>
    <scope>NUCLEOTIDE SEQUENCE [LARGE SCALE GENOMIC DNA]</scope>
    <source>
        <strain evidence="11 12">SOn1</strain>
    </source>
</reference>
<proteinExistence type="predicted"/>
<evidence type="ECO:0000313" key="12">
    <source>
        <dbReference type="Proteomes" id="UP000018211"/>
    </source>
</evidence>
<dbReference type="GO" id="GO:1902201">
    <property type="term" value="P:negative regulation of bacterial-type flagellum-dependent cell motility"/>
    <property type="evidence" value="ECO:0007669"/>
    <property type="project" value="TreeGrafter"/>
</dbReference>
<protein>
    <recommendedName>
        <fullName evidence="3">diguanylate cyclase</fullName>
        <ecNumber evidence="3">2.7.7.65</ecNumber>
    </recommendedName>
</protein>
<feature type="transmembrane region" description="Helical" evidence="8">
    <location>
        <begin position="312"/>
        <end position="335"/>
    </location>
</feature>
<dbReference type="InterPro" id="IPR042240">
    <property type="entry name" value="CHASE_sf"/>
</dbReference>
<dbReference type="Proteomes" id="UP000018211">
    <property type="component" value="Unassembled WGS sequence"/>
</dbReference>
<dbReference type="GO" id="GO:0052621">
    <property type="term" value="F:diguanylate cyclase activity"/>
    <property type="evidence" value="ECO:0007669"/>
    <property type="project" value="UniProtKB-EC"/>
</dbReference>
<name>A0AAV2VVD4_9VIBR</name>
<evidence type="ECO:0000259" key="10">
    <source>
        <dbReference type="PROSITE" id="PS50887"/>
    </source>
</evidence>
<dbReference type="Gene3D" id="3.30.450.350">
    <property type="entry name" value="CHASE domain"/>
    <property type="match status" value="1"/>
</dbReference>
<evidence type="ECO:0000313" key="11">
    <source>
        <dbReference type="EMBL" id="CCO48582.1"/>
    </source>
</evidence>
<dbReference type="InterPro" id="IPR029787">
    <property type="entry name" value="Nucleotide_cyclase"/>
</dbReference>
<comment type="caution">
    <text evidence="11">The sequence shown here is derived from an EMBL/GenBank/DDBJ whole genome shotgun (WGS) entry which is preliminary data.</text>
</comment>
<dbReference type="RefSeq" id="WP_022613023.1">
    <property type="nucleotide sequence ID" value="NZ_LK391965.1"/>
</dbReference>
<comment type="cofactor">
    <cofactor evidence="1">
        <name>Mg(2+)</name>
        <dbReference type="ChEBI" id="CHEBI:18420"/>
    </cofactor>
</comment>
<accession>A0AAV2VVD4</accession>
<dbReference type="InterPro" id="IPR043128">
    <property type="entry name" value="Rev_trsase/Diguanyl_cyclase"/>
</dbReference>
<dbReference type="PROSITE" id="PS50887">
    <property type="entry name" value="GGDEF"/>
    <property type="match status" value="1"/>
</dbReference>
<dbReference type="SMART" id="SM01079">
    <property type="entry name" value="CHASE"/>
    <property type="match status" value="1"/>
</dbReference>
<dbReference type="NCBIfam" id="TIGR00254">
    <property type="entry name" value="GGDEF"/>
    <property type="match status" value="1"/>
</dbReference>
<keyword evidence="6 8" id="KW-0472">Membrane</keyword>
<evidence type="ECO:0000256" key="2">
    <source>
        <dbReference type="ARBA" id="ARBA00004370"/>
    </source>
</evidence>
<evidence type="ECO:0000256" key="7">
    <source>
        <dbReference type="ARBA" id="ARBA00034247"/>
    </source>
</evidence>
<dbReference type="SMART" id="SM00267">
    <property type="entry name" value="GGDEF"/>
    <property type="match status" value="1"/>
</dbReference>
<comment type="subcellular location">
    <subcellularLocation>
        <location evidence="2">Membrane</location>
    </subcellularLocation>
</comment>
<dbReference type="AlphaFoldDB" id="A0AAV2VVD4"/>
<dbReference type="SUPFAM" id="SSF55073">
    <property type="entry name" value="Nucleotide cyclase"/>
    <property type="match status" value="1"/>
</dbReference>
<sequence length="515" mass="58349">MPLSTQRQQKPKKSALPWLTLGVILFVTLFFVYLAAISQQNHTFRIFDNLAERQSQMLKVLVEKDIDFIGAAANFFHSVEPENWGQFPIFAEEVIQDSSSLIGLQWMPKVSKENLEEHMAQVRKQYPDFQLHTIPKDQPKQYGFILPEGEDAYIVSDIYPRSPRNTKLIGFYSSRDRFRLILEDITETGDSNISDKIRLLQDGEDKGLAKTGMLVYHPVFSHQDDSLLGVMVGVVRTTRYFENLMLRTAAEQELVIQVKDIGFDAEDAPILFSSTGWSETEGLKIRKTISLQNREWILKFRLLAPMTANDKWTLASIALCGLVVGLLAAFVVNMISKEKYRLAQKVDEQTRELRYLVEHDTLTGIYNRRAFNSLFATMLEKEEPFSLVGFDIDKFKVINDRYGHAAGDKALQHVASIISEELNEGDFFARVGGDEFCILTYDTNSSILSAYLNRLIRKVASSPVECSPHQIDITLSVGAKPRTDENGEELMKAVDGLMYDSKQAGRNCVSVSEVA</sequence>
<dbReference type="Pfam" id="PF00990">
    <property type="entry name" value="GGDEF"/>
    <property type="match status" value="1"/>
</dbReference>
<dbReference type="PROSITE" id="PS50839">
    <property type="entry name" value="CHASE"/>
    <property type="match status" value="1"/>
</dbReference>
<dbReference type="FunFam" id="3.30.70.270:FF:000001">
    <property type="entry name" value="Diguanylate cyclase domain protein"/>
    <property type="match status" value="1"/>
</dbReference>
<dbReference type="EMBL" id="CAOF01000149">
    <property type="protein sequence ID" value="CCO48582.1"/>
    <property type="molecule type" value="Genomic_DNA"/>
</dbReference>
<evidence type="ECO:0000256" key="5">
    <source>
        <dbReference type="ARBA" id="ARBA00022989"/>
    </source>
</evidence>
<dbReference type="GO" id="GO:0007165">
    <property type="term" value="P:signal transduction"/>
    <property type="evidence" value="ECO:0007669"/>
    <property type="project" value="UniProtKB-ARBA"/>
</dbReference>
<dbReference type="GO" id="GO:0005886">
    <property type="term" value="C:plasma membrane"/>
    <property type="evidence" value="ECO:0007669"/>
    <property type="project" value="TreeGrafter"/>
</dbReference>
<keyword evidence="4 8" id="KW-0812">Transmembrane</keyword>
<gene>
    <name evidence="11" type="ORF">VIBNISOn1_560119</name>
</gene>
<feature type="domain" description="CHASE" evidence="9">
    <location>
        <begin position="78"/>
        <end position="299"/>
    </location>
</feature>
<evidence type="ECO:0000256" key="8">
    <source>
        <dbReference type="SAM" id="Phobius"/>
    </source>
</evidence>
<dbReference type="InterPro" id="IPR006189">
    <property type="entry name" value="CHASE_dom"/>
</dbReference>
<dbReference type="PANTHER" id="PTHR45138">
    <property type="entry name" value="REGULATORY COMPONENTS OF SENSORY TRANSDUCTION SYSTEM"/>
    <property type="match status" value="1"/>
</dbReference>
<dbReference type="EC" id="2.7.7.65" evidence="3"/>
<organism evidence="11 12">
    <name type="scientific">Vibrio nigripulchritudo SOn1</name>
    <dbReference type="NCBI Taxonomy" id="1238450"/>
    <lineage>
        <taxon>Bacteria</taxon>
        <taxon>Pseudomonadati</taxon>
        <taxon>Pseudomonadota</taxon>
        <taxon>Gammaproteobacteria</taxon>
        <taxon>Vibrionales</taxon>
        <taxon>Vibrionaceae</taxon>
        <taxon>Vibrio</taxon>
    </lineage>
</organism>
<evidence type="ECO:0000256" key="6">
    <source>
        <dbReference type="ARBA" id="ARBA00023136"/>
    </source>
</evidence>
<feature type="transmembrane region" description="Helical" evidence="8">
    <location>
        <begin position="15"/>
        <end position="36"/>
    </location>
</feature>
<dbReference type="InterPro" id="IPR000160">
    <property type="entry name" value="GGDEF_dom"/>
</dbReference>
<dbReference type="CDD" id="cd01949">
    <property type="entry name" value="GGDEF"/>
    <property type="match status" value="1"/>
</dbReference>
<dbReference type="GO" id="GO:0043709">
    <property type="term" value="P:cell adhesion involved in single-species biofilm formation"/>
    <property type="evidence" value="ECO:0007669"/>
    <property type="project" value="TreeGrafter"/>
</dbReference>